<protein>
    <recommendedName>
        <fullName evidence="4">DUF4136 domain-containing protein</fullName>
    </recommendedName>
</protein>
<proteinExistence type="predicted"/>
<dbReference type="EMBL" id="JAPMUA010000006">
    <property type="protein sequence ID" value="MDG3587279.1"/>
    <property type="molecule type" value="Genomic_DNA"/>
</dbReference>
<evidence type="ECO:0000313" key="2">
    <source>
        <dbReference type="EMBL" id="MDG3587279.1"/>
    </source>
</evidence>
<gene>
    <name evidence="2" type="ORF">OSR52_15520</name>
</gene>
<name>A0ABT6FVI9_9FLAO</name>
<accession>A0ABT6FVI9</accession>
<keyword evidence="3" id="KW-1185">Reference proteome</keyword>
<dbReference type="Proteomes" id="UP001153642">
    <property type="component" value="Unassembled WGS sequence"/>
</dbReference>
<evidence type="ECO:0000313" key="3">
    <source>
        <dbReference type="Proteomes" id="UP001153642"/>
    </source>
</evidence>
<reference evidence="2" key="1">
    <citation type="submission" date="2022-11" db="EMBL/GenBank/DDBJ databases">
        <title>High-quality draft genome sequence of Galbibacter sp. strain CMA-7.</title>
        <authorList>
            <person name="Wei L."/>
            <person name="Dong C."/>
            <person name="Shao Z."/>
        </authorList>
    </citation>
    <scope>NUCLEOTIDE SEQUENCE</scope>
    <source>
        <strain evidence="2">CMA-7</strain>
    </source>
</reference>
<evidence type="ECO:0008006" key="4">
    <source>
        <dbReference type="Google" id="ProtNLM"/>
    </source>
</evidence>
<feature type="chain" id="PRO_5047137860" description="DUF4136 domain-containing protein" evidence="1">
    <location>
        <begin position="20"/>
        <end position="215"/>
    </location>
</feature>
<sequence length="215" mass="24117">MNKRIIASLIVLCLIYACGTTTKITASWANKEAFATKKYKSVFIAAITSNVPAKTVIEDELAFQMQERSIKPTKSHDVFPGTFTKDNKPSKETLLKGIKDSGSEAILTVTLRDEETESRYVPGTTNYAMYSPLGYGYYGNFYGYYNSVYGFGYDPGYYTTDKVYYLETNIYDASSEELIWSAQSKTYNPTDIDNFTKGYTEAIIGKLQDDGILAK</sequence>
<comment type="caution">
    <text evidence="2">The sequence shown here is derived from an EMBL/GenBank/DDBJ whole genome shotgun (WGS) entry which is preliminary data.</text>
</comment>
<organism evidence="2 3">
    <name type="scientific">Galbibacter pacificus</name>
    <dbReference type="NCBI Taxonomy" id="2996052"/>
    <lineage>
        <taxon>Bacteria</taxon>
        <taxon>Pseudomonadati</taxon>
        <taxon>Bacteroidota</taxon>
        <taxon>Flavobacteriia</taxon>
        <taxon>Flavobacteriales</taxon>
        <taxon>Flavobacteriaceae</taxon>
        <taxon>Galbibacter</taxon>
    </lineage>
</organism>
<dbReference type="PROSITE" id="PS51257">
    <property type="entry name" value="PROKAR_LIPOPROTEIN"/>
    <property type="match status" value="1"/>
</dbReference>
<keyword evidence="1" id="KW-0732">Signal</keyword>
<evidence type="ECO:0000256" key="1">
    <source>
        <dbReference type="SAM" id="SignalP"/>
    </source>
</evidence>
<dbReference type="RefSeq" id="WP_277901010.1">
    <property type="nucleotide sequence ID" value="NZ_JAPMUA010000006.1"/>
</dbReference>
<feature type="signal peptide" evidence="1">
    <location>
        <begin position="1"/>
        <end position="19"/>
    </location>
</feature>